<accession>A0ABT0H982</accession>
<dbReference type="Gene3D" id="3.30.70.240">
    <property type="match status" value="1"/>
</dbReference>
<comment type="caution">
    <text evidence="3">The sequence shown here is derived from an EMBL/GenBank/DDBJ whole genome shotgun (WGS) entry which is preliminary data.</text>
</comment>
<dbReference type="Proteomes" id="UP001203687">
    <property type="component" value="Unassembled WGS sequence"/>
</dbReference>
<sequence length="82" mass="9877">MIKYFISYDLRDSRDYQKLYDELKRFKAIQVLESLYCLKYQDDKTEELRDHFKKFIDSDDGLIIIKSAFWAGINLDNSPNDL</sequence>
<evidence type="ECO:0000313" key="3">
    <source>
        <dbReference type="EMBL" id="MCK8480923.1"/>
    </source>
</evidence>
<protein>
    <submittedName>
        <fullName evidence="3">Uncharacterized protein</fullName>
    </submittedName>
</protein>
<gene>
    <name evidence="3" type="ORF">MUY34_09830</name>
</gene>
<reference evidence="3" key="1">
    <citation type="submission" date="2022-04" db="EMBL/GenBank/DDBJ databases">
        <authorList>
            <person name="Ren T."/>
        </authorList>
    </citation>
    <scope>NUCLEOTIDE SEQUENCE</scope>
    <source>
        <strain evidence="3">F63249</strain>
    </source>
</reference>
<evidence type="ECO:0000313" key="4">
    <source>
        <dbReference type="Proteomes" id="UP001203687"/>
    </source>
</evidence>
<keyword evidence="2" id="KW-0378">Hydrolase</keyword>
<dbReference type="EMBL" id="JALPQF010000008">
    <property type="protein sequence ID" value="MCK8480923.1"/>
    <property type="molecule type" value="Genomic_DNA"/>
</dbReference>
<keyword evidence="4" id="KW-1185">Reference proteome</keyword>
<evidence type="ECO:0000256" key="2">
    <source>
        <dbReference type="ARBA" id="ARBA00022801"/>
    </source>
</evidence>
<name>A0ABT0H982_9FLAO</name>
<dbReference type="RefSeq" id="WP_248412946.1">
    <property type="nucleotide sequence ID" value="NZ_JALPQF010000008.1"/>
</dbReference>
<dbReference type="InterPro" id="IPR019199">
    <property type="entry name" value="Virulence_VapD/CRISPR_Cas2"/>
</dbReference>
<organism evidence="3 4">
    <name type="scientific">Psychroserpens algicola</name>
    <dbReference type="NCBI Taxonomy" id="1719034"/>
    <lineage>
        <taxon>Bacteria</taxon>
        <taxon>Pseudomonadati</taxon>
        <taxon>Bacteroidota</taxon>
        <taxon>Flavobacteriia</taxon>
        <taxon>Flavobacteriales</taxon>
        <taxon>Flavobacteriaceae</taxon>
        <taxon>Psychroserpens</taxon>
    </lineage>
</organism>
<dbReference type="SUPFAM" id="SSF143430">
    <property type="entry name" value="TTP0101/SSO1404-like"/>
    <property type="match status" value="1"/>
</dbReference>
<keyword evidence="1" id="KW-0540">Nuclease</keyword>
<evidence type="ECO:0000256" key="1">
    <source>
        <dbReference type="ARBA" id="ARBA00022722"/>
    </source>
</evidence>
<proteinExistence type="predicted"/>
<dbReference type="Pfam" id="PF09827">
    <property type="entry name" value="CRISPR_Cas2"/>
    <property type="match status" value="1"/>
</dbReference>